<dbReference type="Gene3D" id="3.40.50.150">
    <property type="entry name" value="Vaccinia Virus protein VP39"/>
    <property type="match status" value="1"/>
</dbReference>
<keyword evidence="3" id="KW-1185">Reference proteome</keyword>
<gene>
    <name evidence="2" type="ORF">C4B68_02380</name>
</gene>
<evidence type="ECO:0000259" key="1">
    <source>
        <dbReference type="Pfam" id="PF13649"/>
    </source>
</evidence>
<dbReference type="EMBL" id="CP026652">
    <property type="protein sequence ID" value="AVH60924.1"/>
    <property type="molecule type" value="Genomic_DNA"/>
</dbReference>
<evidence type="ECO:0000313" key="2">
    <source>
        <dbReference type="EMBL" id="AVH60924.1"/>
    </source>
</evidence>
<accession>A0ABM6T1N1</accession>
<organism evidence="2 3">
    <name type="scientific">Streptomyces dengpaensis</name>
    <dbReference type="NCBI Taxonomy" id="2049881"/>
    <lineage>
        <taxon>Bacteria</taxon>
        <taxon>Bacillati</taxon>
        <taxon>Actinomycetota</taxon>
        <taxon>Actinomycetes</taxon>
        <taxon>Kitasatosporales</taxon>
        <taxon>Streptomycetaceae</taxon>
        <taxon>Streptomyces</taxon>
    </lineage>
</organism>
<feature type="domain" description="Methyltransferase" evidence="1">
    <location>
        <begin position="100"/>
        <end position="198"/>
    </location>
</feature>
<sequence>MFPKAGTCLDVAHHVSRPSRPTAAVIKSPPGAAQRAATRLGCPRARGKGKTVADEQELAESQRRHWQDTYAAHPGMYGEEPSEPAVHAVAAFRTAGAQDVLELGAGHGRDALFFAREGFTVQATDFSPVGLEQLRDVARSQGVDERVTTAVHDVREPLALPDASVDAVFAHMLLCMALSTKEIHALVAEVRRVLRPGGVFVYTVRHTGDAHYGAGTAHGDDIFEHGGFAVHFFGRGLVDALADGWALNEVHAFEEGELPRRLWRVTQTLPR</sequence>
<dbReference type="InterPro" id="IPR050508">
    <property type="entry name" value="Methyltransf_Superfamily"/>
</dbReference>
<dbReference type="PANTHER" id="PTHR42912">
    <property type="entry name" value="METHYLTRANSFERASE"/>
    <property type="match status" value="1"/>
</dbReference>
<evidence type="ECO:0000313" key="3">
    <source>
        <dbReference type="Proteomes" id="UP000238413"/>
    </source>
</evidence>
<dbReference type="PANTHER" id="PTHR42912:SF93">
    <property type="entry name" value="N6-ADENOSINE-METHYLTRANSFERASE TMT1A"/>
    <property type="match status" value="1"/>
</dbReference>
<protein>
    <submittedName>
        <fullName evidence="2">Class I SAM-dependent methyltransferase</fullName>
    </submittedName>
</protein>
<dbReference type="Pfam" id="PF13649">
    <property type="entry name" value="Methyltransf_25"/>
    <property type="match status" value="1"/>
</dbReference>
<reference evidence="2 3" key="1">
    <citation type="submission" date="2018-02" db="EMBL/GenBank/DDBJ databases">
        <title>Complete genome sequence of Streptomyces dengpaensis, the producer of angucyclines.</title>
        <authorList>
            <person name="Yumei L."/>
        </authorList>
    </citation>
    <scope>NUCLEOTIDE SEQUENCE [LARGE SCALE GENOMIC DNA]</scope>
    <source>
        <strain evidence="2 3">XZHG99</strain>
    </source>
</reference>
<dbReference type="GO" id="GO:0008168">
    <property type="term" value="F:methyltransferase activity"/>
    <property type="evidence" value="ECO:0007669"/>
    <property type="project" value="UniProtKB-KW"/>
</dbReference>
<dbReference type="InterPro" id="IPR041698">
    <property type="entry name" value="Methyltransf_25"/>
</dbReference>
<dbReference type="GO" id="GO:0032259">
    <property type="term" value="P:methylation"/>
    <property type="evidence" value="ECO:0007669"/>
    <property type="project" value="UniProtKB-KW"/>
</dbReference>
<dbReference type="CDD" id="cd02440">
    <property type="entry name" value="AdoMet_MTases"/>
    <property type="match status" value="1"/>
</dbReference>
<dbReference type="SUPFAM" id="SSF53335">
    <property type="entry name" value="S-adenosyl-L-methionine-dependent methyltransferases"/>
    <property type="match status" value="1"/>
</dbReference>
<proteinExistence type="predicted"/>
<dbReference type="InterPro" id="IPR029063">
    <property type="entry name" value="SAM-dependent_MTases_sf"/>
</dbReference>
<name>A0ABM6T1N1_9ACTN</name>
<dbReference type="Proteomes" id="UP000238413">
    <property type="component" value="Chromosome"/>
</dbReference>
<keyword evidence="2" id="KW-0808">Transferase</keyword>
<keyword evidence="2" id="KW-0489">Methyltransferase</keyword>